<dbReference type="GO" id="GO:0008270">
    <property type="term" value="F:zinc ion binding"/>
    <property type="evidence" value="ECO:0007669"/>
    <property type="project" value="UniProtKB-UniRule"/>
</dbReference>
<dbReference type="GO" id="GO:0050480">
    <property type="term" value="F:imidazolonepropionase activity"/>
    <property type="evidence" value="ECO:0007669"/>
    <property type="project" value="UniProtKB-UniRule"/>
</dbReference>
<feature type="binding site" evidence="7">
    <location>
        <position position="323"/>
    </location>
    <ligand>
        <name>Zn(2+)</name>
        <dbReference type="ChEBI" id="CHEBI:29105"/>
    </ligand>
</feature>
<proteinExistence type="inferred from homology"/>
<evidence type="ECO:0000259" key="8">
    <source>
        <dbReference type="Pfam" id="PF01979"/>
    </source>
</evidence>
<feature type="domain" description="Amidohydrolase-related" evidence="8">
    <location>
        <begin position="71"/>
        <end position="411"/>
    </location>
</feature>
<feature type="binding site" evidence="7">
    <location>
        <position position="185"/>
    </location>
    <ligand>
        <name>4-imidazolone-5-propanoate</name>
        <dbReference type="ChEBI" id="CHEBI:77893"/>
    </ligand>
</feature>
<keyword evidence="7" id="KW-0963">Cytoplasm</keyword>
<dbReference type="Proteomes" id="UP000245695">
    <property type="component" value="Chromosome 1"/>
</dbReference>
<dbReference type="EC" id="3.5.2.7" evidence="1 7"/>
<comment type="similarity">
    <text evidence="7">Belongs to the metallo-dependent hydrolases superfamily. HutI family.</text>
</comment>
<feature type="binding site" evidence="7">
    <location>
        <position position="152"/>
    </location>
    <ligand>
        <name>4-imidazolone-5-propanoate</name>
        <dbReference type="ChEBI" id="CHEBI:77893"/>
    </ligand>
</feature>
<name>A0A2P2BNS4_9FIRM</name>
<feature type="binding site" evidence="7">
    <location>
        <position position="249"/>
    </location>
    <ligand>
        <name>Fe(3+)</name>
        <dbReference type="ChEBI" id="CHEBI:29034"/>
    </ligand>
</feature>
<keyword evidence="2 7" id="KW-0479">Metal-binding</keyword>
<feature type="binding site" evidence="7">
    <location>
        <position position="152"/>
    </location>
    <ligand>
        <name>N-formimidoyl-L-glutamate</name>
        <dbReference type="ChEBI" id="CHEBI:58928"/>
    </ligand>
</feature>
<evidence type="ECO:0000256" key="5">
    <source>
        <dbReference type="ARBA" id="ARBA00022833"/>
    </source>
</evidence>
<dbReference type="UniPathway" id="UPA00379">
    <property type="reaction ID" value="UER00551"/>
</dbReference>
<evidence type="ECO:0000313" key="10">
    <source>
        <dbReference type="Proteomes" id="UP000245695"/>
    </source>
</evidence>
<dbReference type="InterPro" id="IPR032466">
    <property type="entry name" value="Metal_Hydrolase"/>
</dbReference>
<dbReference type="KEGG" id="rhom:FRIFI_0459"/>
<keyword evidence="10" id="KW-1185">Reference proteome</keyword>
<dbReference type="AlphaFoldDB" id="A0A2P2BNS4"/>
<dbReference type="SUPFAM" id="SSF51338">
    <property type="entry name" value="Composite domain of metallo-dependent hydrolases"/>
    <property type="match status" value="1"/>
</dbReference>
<feature type="binding site" evidence="7">
    <location>
        <position position="89"/>
    </location>
    <ligand>
        <name>4-imidazolone-5-propanoate</name>
        <dbReference type="ChEBI" id="CHEBI:77893"/>
    </ligand>
</feature>
<evidence type="ECO:0000256" key="7">
    <source>
        <dbReference type="HAMAP-Rule" id="MF_00372"/>
    </source>
</evidence>
<feature type="binding site" evidence="7">
    <location>
        <position position="328"/>
    </location>
    <ligand>
        <name>4-imidazolone-5-propanoate</name>
        <dbReference type="ChEBI" id="CHEBI:77893"/>
    </ligand>
</feature>
<feature type="binding site" evidence="7">
    <location>
        <position position="325"/>
    </location>
    <ligand>
        <name>N-formimidoyl-L-glutamate</name>
        <dbReference type="ChEBI" id="CHEBI:58928"/>
    </ligand>
</feature>
<protein>
    <recommendedName>
        <fullName evidence="1 7">Imidazolonepropionase</fullName>
        <ecNumber evidence="1 7">3.5.2.7</ecNumber>
    </recommendedName>
    <alternativeName>
        <fullName evidence="7">Imidazolone-5-propionate hydrolase</fullName>
    </alternativeName>
</protein>
<evidence type="ECO:0000313" key="9">
    <source>
        <dbReference type="EMBL" id="CEI72007.1"/>
    </source>
</evidence>
<dbReference type="GO" id="GO:0005737">
    <property type="term" value="C:cytoplasm"/>
    <property type="evidence" value="ECO:0007669"/>
    <property type="project" value="UniProtKB-SubCell"/>
</dbReference>
<feature type="binding site" evidence="7">
    <location>
        <position position="249"/>
    </location>
    <ligand>
        <name>Zn(2+)</name>
        <dbReference type="ChEBI" id="CHEBI:29105"/>
    </ligand>
</feature>
<evidence type="ECO:0000256" key="3">
    <source>
        <dbReference type="ARBA" id="ARBA00022801"/>
    </source>
</evidence>
<accession>A0A2P2BNS4</accession>
<dbReference type="NCBIfam" id="TIGR01224">
    <property type="entry name" value="hutI"/>
    <property type="match status" value="1"/>
</dbReference>
<dbReference type="GO" id="GO:0005506">
    <property type="term" value="F:iron ion binding"/>
    <property type="evidence" value="ECO:0007669"/>
    <property type="project" value="UniProtKB-UniRule"/>
</dbReference>
<feature type="binding site" evidence="7">
    <location>
        <position position="82"/>
    </location>
    <ligand>
        <name>Zn(2+)</name>
        <dbReference type="ChEBI" id="CHEBI:29105"/>
    </ligand>
</feature>
<sequence length="421" mass="46897">MIADLIIKNIGKLATCKSDETKSKKDMSNIEMIEDAYISIKDGKFISIGSKDDYHSMIDEKTEVVDANGLLVTPGLIDSHTHLVHGGSRENEFYKKLLGVSYIDILKQGGGILSTVNATKISTKEELYDKAKKSLDRMLEFGVTTVEAKSGYGLELDTEIKQLEVAKELDNDHPIDLVHTYLGAHAIPLEYRENHDEFIFKILEDMKKIKELDLAEFCDVFCEDSVFSIEESELILKKAKECGYKLKIHADEIVSLGGAELSAKLGCISADHLMAASEDGIKMMAKENVVANILPATSFNLNKSYANARKMIDLGVRVAISSDYNPGSCPSENLQFAMQLGCLGLKMTPNEVLNAVTINASYCIDRQYEIGSIEVGKRADFVIFDSPNIEYLMYHFGINHVDRVYKDGKLVVKDKRVCYNN</sequence>
<dbReference type="RefSeq" id="WP_092927324.1">
    <property type="nucleotide sequence ID" value="NZ_FJTZ01000012.1"/>
</dbReference>
<dbReference type="CDD" id="cd01296">
    <property type="entry name" value="Imidazolone-5PH"/>
    <property type="match status" value="1"/>
</dbReference>
<comment type="catalytic activity">
    <reaction evidence="7">
        <text>4-imidazolone-5-propanoate + H2O = N-formimidoyl-L-glutamate</text>
        <dbReference type="Rhea" id="RHEA:23660"/>
        <dbReference type="ChEBI" id="CHEBI:15377"/>
        <dbReference type="ChEBI" id="CHEBI:58928"/>
        <dbReference type="ChEBI" id="CHEBI:77893"/>
        <dbReference type="EC" id="3.5.2.7"/>
    </reaction>
</comment>
<gene>
    <name evidence="7" type="primary">hutI</name>
    <name evidence="9" type="ORF">FRIFI_0459</name>
</gene>
<comment type="cofactor">
    <cofactor evidence="7">
        <name>Zn(2+)</name>
        <dbReference type="ChEBI" id="CHEBI:29105"/>
    </cofactor>
    <cofactor evidence="7">
        <name>Fe(3+)</name>
        <dbReference type="ChEBI" id="CHEBI:29034"/>
    </cofactor>
    <text evidence="7">Binds 1 zinc or iron ion per subunit.</text>
</comment>
<dbReference type="InterPro" id="IPR011059">
    <property type="entry name" value="Metal-dep_hydrolase_composite"/>
</dbReference>
<dbReference type="PANTHER" id="PTHR42752">
    <property type="entry name" value="IMIDAZOLONEPROPIONASE"/>
    <property type="match status" value="1"/>
</dbReference>
<feature type="binding site" evidence="7">
    <location>
        <position position="80"/>
    </location>
    <ligand>
        <name>Fe(3+)</name>
        <dbReference type="ChEBI" id="CHEBI:29034"/>
    </ligand>
</feature>
<feature type="binding site" evidence="7">
    <location>
        <position position="327"/>
    </location>
    <ligand>
        <name>N-formimidoyl-L-glutamate</name>
        <dbReference type="ChEBI" id="CHEBI:58928"/>
    </ligand>
</feature>
<feature type="binding site" evidence="7">
    <location>
        <position position="82"/>
    </location>
    <ligand>
        <name>Fe(3+)</name>
        <dbReference type="ChEBI" id="CHEBI:29034"/>
    </ligand>
</feature>
<feature type="binding site" evidence="7">
    <location>
        <position position="80"/>
    </location>
    <ligand>
        <name>Zn(2+)</name>
        <dbReference type="ChEBI" id="CHEBI:29105"/>
    </ligand>
</feature>
<keyword evidence="6 7" id="KW-0408">Iron</keyword>
<dbReference type="Gene3D" id="2.30.40.10">
    <property type="entry name" value="Urease, subunit C, domain 1"/>
    <property type="match status" value="1"/>
</dbReference>
<comment type="function">
    <text evidence="7">Catalyzes the hydrolytic cleavage of the carbon-nitrogen bond in imidazolone-5-propanoate to yield N-formimidoyl-L-glutamate. It is the third step in the universal histidine degradation pathway.</text>
</comment>
<feature type="binding site" evidence="7">
    <location>
        <position position="323"/>
    </location>
    <ligand>
        <name>Fe(3+)</name>
        <dbReference type="ChEBI" id="CHEBI:29034"/>
    </ligand>
</feature>
<dbReference type="GO" id="GO:0019557">
    <property type="term" value="P:L-histidine catabolic process to glutamate and formate"/>
    <property type="evidence" value="ECO:0007669"/>
    <property type="project" value="UniProtKB-UniPathway"/>
</dbReference>
<dbReference type="Pfam" id="PF01979">
    <property type="entry name" value="Amidohydro_1"/>
    <property type="match status" value="1"/>
</dbReference>
<organism evidence="9 10">
    <name type="scientific">Romboutsia hominis</name>
    <dbReference type="NCBI Taxonomy" id="1507512"/>
    <lineage>
        <taxon>Bacteria</taxon>
        <taxon>Bacillati</taxon>
        <taxon>Bacillota</taxon>
        <taxon>Clostridia</taxon>
        <taxon>Peptostreptococcales</taxon>
        <taxon>Peptostreptococcaceae</taxon>
        <taxon>Romboutsia</taxon>
    </lineage>
</organism>
<keyword evidence="4 7" id="KW-0369">Histidine metabolism</keyword>
<dbReference type="InterPro" id="IPR006680">
    <property type="entry name" value="Amidohydro-rel"/>
</dbReference>
<comment type="subcellular location">
    <subcellularLocation>
        <location evidence="7">Cytoplasm</location>
    </subcellularLocation>
</comment>
<dbReference type="SUPFAM" id="SSF51556">
    <property type="entry name" value="Metallo-dependent hydrolases"/>
    <property type="match status" value="1"/>
</dbReference>
<dbReference type="FunFam" id="3.20.20.140:FF:000007">
    <property type="entry name" value="Imidazolonepropionase"/>
    <property type="match status" value="1"/>
</dbReference>
<feature type="binding site" evidence="7">
    <location>
        <position position="252"/>
    </location>
    <ligand>
        <name>4-imidazolone-5-propanoate</name>
        <dbReference type="ChEBI" id="CHEBI:77893"/>
    </ligand>
</feature>
<evidence type="ECO:0000256" key="4">
    <source>
        <dbReference type="ARBA" id="ARBA00022808"/>
    </source>
</evidence>
<dbReference type="HAMAP" id="MF_00372">
    <property type="entry name" value="HutI"/>
    <property type="match status" value="1"/>
</dbReference>
<dbReference type="EMBL" id="LN650648">
    <property type="protein sequence ID" value="CEI72007.1"/>
    <property type="molecule type" value="Genomic_DNA"/>
</dbReference>
<comment type="pathway">
    <text evidence="7">Amino-acid degradation; L-histidine degradation into L-glutamate; N-formimidoyl-L-glutamate from L-histidine: step 3/3.</text>
</comment>
<reference evidence="9 10" key="1">
    <citation type="submission" date="2014-09" db="EMBL/GenBank/DDBJ databases">
        <authorList>
            <person name="Hornung B.V."/>
        </authorList>
    </citation>
    <scope>NUCLEOTIDE SEQUENCE [LARGE SCALE GENOMIC DNA]</scope>
    <source>
        <strain evidence="9 10">FRIFI</strain>
    </source>
</reference>
<dbReference type="PANTHER" id="PTHR42752:SF1">
    <property type="entry name" value="IMIDAZOLONEPROPIONASE-RELATED"/>
    <property type="match status" value="1"/>
</dbReference>
<keyword evidence="5 7" id="KW-0862">Zinc</keyword>
<dbReference type="Gene3D" id="3.20.20.140">
    <property type="entry name" value="Metal-dependent hydrolases"/>
    <property type="match status" value="1"/>
</dbReference>
<evidence type="ECO:0000256" key="2">
    <source>
        <dbReference type="ARBA" id="ARBA00022723"/>
    </source>
</evidence>
<keyword evidence="3 7" id="KW-0378">Hydrolase</keyword>
<dbReference type="GO" id="GO:0019556">
    <property type="term" value="P:L-histidine catabolic process to glutamate and formamide"/>
    <property type="evidence" value="ECO:0007669"/>
    <property type="project" value="UniProtKB-UniRule"/>
</dbReference>
<evidence type="ECO:0000256" key="6">
    <source>
        <dbReference type="ARBA" id="ARBA00023004"/>
    </source>
</evidence>
<dbReference type="InterPro" id="IPR005920">
    <property type="entry name" value="HutI"/>
</dbReference>
<evidence type="ECO:0000256" key="1">
    <source>
        <dbReference type="ARBA" id="ARBA00012864"/>
    </source>
</evidence>